<keyword evidence="1" id="KW-0732">Signal</keyword>
<protein>
    <submittedName>
        <fullName evidence="3">Uncharacterized protein</fullName>
    </submittedName>
</protein>
<evidence type="ECO:0000256" key="1">
    <source>
        <dbReference type="SAM" id="SignalP"/>
    </source>
</evidence>
<keyword evidence="2" id="KW-1185">Reference proteome</keyword>
<dbReference type="WBParaSite" id="ACRNAN_scaffold466.g29681.t1">
    <property type="protein sequence ID" value="ACRNAN_scaffold466.g29681.t1"/>
    <property type="gene ID" value="ACRNAN_scaffold466.g29681"/>
</dbReference>
<dbReference type="Proteomes" id="UP000887540">
    <property type="component" value="Unplaced"/>
</dbReference>
<accession>A0A914DYW5</accession>
<name>A0A914DYW5_9BILA</name>
<reference evidence="3" key="1">
    <citation type="submission" date="2022-11" db="UniProtKB">
        <authorList>
            <consortium name="WormBaseParasite"/>
        </authorList>
    </citation>
    <scope>IDENTIFICATION</scope>
</reference>
<dbReference type="PANTHER" id="PTHR35014">
    <property type="entry name" value="INFECTION RESPONSE PROTEIN-RELATED"/>
    <property type="match status" value="1"/>
</dbReference>
<sequence length="240" mass="26528">MKVLVLLFSILFIEHSLAQTQAQCPEAGISQISTCYAAYFKNFNFTSTPSVKDYVAAITRQMALGVNGFKEICQWANPRLACIGSYDPVCATATAFQQALGVSQNDAIQFLGFYGATNWECNAGYNDVVSDYYCYENIHMNHDQDRVNCLIQYNNTVIQQGFSCSALGKFVQCYTNVYRKYCGAEGAYIGCNIAKASSVEDAPFCASQMPPCTKSIDVNKLVLLRKKLSASIISQKFMHG</sequence>
<proteinExistence type="predicted"/>
<dbReference type="PANTHER" id="PTHR35014:SF1">
    <property type="entry name" value="INFECTION RESPONSE PROTEIN"/>
    <property type="match status" value="1"/>
</dbReference>
<evidence type="ECO:0000313" key="2">
    <source>
        <dbReference type="Proteomes" id="UP000887540"/>
    </source>
</evidence>
<dbReference type="AlphaFoldDB" id="A0A914DYW5"/>
<organism evidence="2 3">
    <name type="scientific">Acrobeloides nanus</name>
    <dbReference type="NCBI Taxonomy" id="290746"/>
    <lineage>
        <taxon>Eukaryota</taxon>
        <taxon>Metazoa</taxon>
        <taxon>Ecdysozoa</taxon>
        <taxon>Nematoda</taxon>
        <taxon>Chromadorea</taxon>
        <taxon>Rhabditida</taxon>
        <taxon>Tylenchina</taxon>
        <taxon>Cephalobomorpha</taxon>
        <taxon>Cephaloboidea</taxon>
        <taxon>Cephalobidae</taxon>
        <taxon>Acrobeloides</taxon>
    </lineage>
</organism>
<feature type="signal peptide" evidence="1">
    <location>
        <begin position="1"/>
        <end position="18"/>
    </location>
</feature>
<feature type="chain" id="PRO_5037963317" evidence="1">
    <location>
        <begin position="19"/>
        <end position="240"/>
    </location>
</feature>
<evidence type="ECO:0000313" key="3">
    <source>
        <dbReference type="WBParaSite" id="ACRNAN_scaffold466.g29681.t1"/>
    </source>
</evidence>